<dbReference type="Proteomes" id="UP000533269">
    <property type="component" value="Unassembled WGS sequence"/>
</dbReference>
<accession>A0A7W4TNA9</accession>
<dbReference type="AlphaFoldDB" id="A0A7W4TNA9"/>
<evidence type="ECO:0000313" key="2">
    <source>
        <dbReference type="Proteomes" id="UP000533269"/>
    </source>
</evidence>
<comment type="caution">
    <text evidence="1">The sequence shown here is derived from an EMBL/GenBank/DDBJ whole genome shotgun (WGS) entry which is preliminary data.</text>
</comment>
<evidence type="ECO:0000313" key="1">
    <source>
        <dbReference type="EMBL" id="MBB2901723.1"/>
    </source>
</evidence>
<reference evidence="1 2" key="2">
    <citation type="submission" date="2020-08" db="EMBL/GenBank/DDBJ databases">
        <authorList>
            <person name="Partida-Martinez L."/>
            <person name="Huntemann M."/>
            <person name="Clum A."/>
            <person name="Wang J."/>
            <person name="Palaniappan K."/>
            <person name="Ritter S."/>
            <person name="Chen I.-M."/>
            <person name="Stamatis D."/>
            <person name="Reddy T."/>
            <person name="O'Malley R."/>
            <person name="Daum C."/>
            <person name="Shapiro N."/>
            <person name="Ivanova N."/>
            <person name="Kyrpides N."/>
            <person name="Woyke T."/>
        </authorList>
    </citation>
    <scope>NUCLEOTIDE SEQUENCE [LARGE SCALE GENOMIC DNA]</scope>
    <source>
        <strain evidence="1 2">AS2.23</strain>
    </source>
</reference>
<reference evidence="1 2" key="1">
    <citation type="submission" date="2020-08" db="EMBL/GenBank/DDBJ databases">
        <title>The Agave Microbiome: Exploring the role of microbial communities in plant adaptations to desert environments.</title>
        <authorList>
            <person name="Partida-Martinez L.P."/>
        </authorList>
    </citation>
    <scope>NUCLEOTIDE SEQUENCE [LARGE SCALE GENOMIC DNA]</scope>
    <source>
        <strain evidence="1 2">AS2.23</strain>
    </source>
</reference>
<name>A0A7W4TNA9_KINRA</name>
<dbReference type="EMBL" id="JACHVY010000002">
    <property type="protein sequence ID" value="MBB2901723.1"/>
    <property type="molecule type" value="Genomic_DNA"/>
</dbReference>
<sequence>MDPRILDLARDSGPDAPSHPIEFREDGILVPGWEVQEWITSAEGGFTVTRISRGRPVVELRTDHPGALDRFLLDLHGGLWRSAHDLPTLLHSSVPEPSVPFVLDGPAHRLTLRWSEDGREFTATRLRRGQAELLALMLTHSLDDLLAAYRDPRSGPALHLPRDTGPGPRRR</sequence>
<dbReference type="RefSeq" id="WP_183391718.1">
    <property type="nucleotide sequence ID" value="NZ_JACHVY010000002.1"/>
</dbReference>
<organism evidence="1 2">
    <name type="scientific">Kineococcus radiotolerans</name>
    <dbReference type="NCBI Taxonomy" id="131568"/>
    <lineage>
        <taxon>Bacteria</taxon>
        <taxon>Bacillati</taxon>
        <taxon>Actinomycetota</taxon>
        <taxon>Actinomycetes</taxon>
        <taxon>Kineosporiales</taxon>
        <taxon>Kineosporiaceae</taxon>
        <taxon>Kineococcus</taxon>
    </lineage>
</organism>
<gene>
    <name evidence="1" type="ORF">FHR75_002538</name>
</gene>
<proteinExistence type="predicted"/>
<protein>
    <submittedName>
        <fullName evidence="1">Uncharacterized protein</fullName>
    </submittedName>
</protein>